<evidence type="ECO:0000256" key="1">
    <source>
        <dbReference type="SAM" id="MobiDB-lite"/>
    </source>
</evidence>
<feature type="region of interest" description="Disordered" evidence="1">
    <location>
        <begin position="161"/>
        <end position="202"/>
    </location>
</feature>
<reference evidence="2" key="1">
    <citation type="submission" date="2024-02" db="EMBL/GenBank/DDBJ databases">
        <authorList>
            <consortium name="ELIXIR-Norway"/>
            <consortium name="Elixir Norway"/>
        </authorList>
    </citation>
    <scope>NUCLEOTIDE SEQUENCE</scope>
</reference>
<evidence type="ECO:0000313" key="3">
    <source>
        <dbReference type="Proteomes" id="UP001497512"/>
    </source>
</evidence>
<sequence length="477" mass="50645">MLQVEGCNQTEVPLVGPISCRMESSFCRDVLCGPLGPIKSLSLAIDVKVAGVTIHMYLGELAALSEILNCSRIAFTDVFLSRPRSMGGEGSISAFTDEDRSAPSEVCESLDSANSEIFHPTGGGESSRHTSAENMLLGLFALSVNAQLEAFQVAFGGHRQLEEKDSSSSSREASKIAALVVTKDSSSTSKPEVGNGRNRDNTAREIATSGWNIQLPGARKGPGAYLVTKVFSLDLLLGDGHDSHLFADLDGGTAGVVSDGVLSPEPPKRELRRSHQLSSLDHSSNMASDSIQEFKLLMQLPGMTNCALDRCVVKLCGPKLVGEVISAGAADEEVASRNQVQEEYKVQPIQYVDTNQLGSKKPNETRTAVVDRSTPLSRTTQRSLSLPPWAPTRRSKQMRRLSSAPRRLQGEAKQDGPPQAAAAGFEGPVSTRISGFSLVLVQAGACAAGGKVPTVAIALTRFSILGLQARAVGDTRA</sequence>
<protein>
    <submittedName>
        <fullName evidence="2">Uncharacterized protein</fullName>
    </submittedName>
</protein>
<dbReference type="EMBL" id="OZ019895">
    <property type="protein sequence ID" value="CAK9221338.1"/>
    <property type="molecule type" value="Genomic_DNA"/>
</dbReference>
<accession>A0ABP0UHP1</accession>
<proteinExistence type="predicted"/>
<evidence type="ECO:0000313" key="2">
    <source>
        <dbReference type="EMBL" id="CAK9221338.1"/>
    </source>
</evidence>
<keyword evidence="3" id="KW-1185">Reference proteome</keyword>
<organism evidence="2 3">
    <name type="scientific">Sphagnum troendelagicum</name>
    <dbReference type="NCBI Taxonomy" id="128251"/>
    <lineage>
        <taxon>Eukaryota</taxon>
        <taxon>Viridiplantae</taxon>
        <taxon>Streptophyta</taxon>
        <taxon>Embryophyta</taxon>
        <taxon>Bryophyta</taxon>
        <taxon>Sphagnophytina</taxon>
        <taxon>Sphagnopsida</taxon>
        <taxon>Sphagnales</taxon>
        <taxon>Sphagnaceae</taxon>
        <taxon>Sphagnum</taxon>
    </lineage>
</organism>
<name>A0ABP0UHP1_9BRYO</name>
<gene>
    <name evidence="2" type="ORF">CSSPTR1EN2_LOCUS15906</name>
</gene>
<feature type="compositionally biased region" description="Polar residues" evidence="1">
    <location>
        <begin position="374"/>
        <end position="384"/>
    </location>
</feature>
<dbReference type="Proteomes" id="UP001497512">
    <property type="component" value="Chromosome 3"/>
</dbReference>
<feature type="region of interest" description="Disordered" evidence="1">
    <location>
        <begin position="354"/>
        <end position="425"/>
    </location>
</feature>
<feature type="region of interest" description="Disordered" evidence="1">
    <location>
        <begin position="261"/>
        <end position="284"/>
    </location>
</feature>